<feature type="domain" description="HTH arsR-type" evidence="4">
    <location>
        <begin position="8"/>
        <end position="106"/>
    </location>
</feature>
<keyword evidence="1" id="KW-0805">Transcription regulation</keyword>
<keyword evidence="3" id="KW-0804">Transcription</keyword>
<dbReference type="SUPFAM" id="SSF46785">
    <property type="entry name" value="Winged helix' DNA-binding domain"/>
    <property type="match status" value="1"/>
</dbReference>
<sequence>MGITKTDMYTDDQNKFASLLKVLGHPARIAILQYIINQEKCICNDLVEELGLAQATISQHLKELKSIGIIQGSIEGKSVCYCIEEKVWNQFQEEFNAFFNQAVKVNHQCC</sequence>
<protein>
    <submittedName>
        <fullName evidence="5">Winged helix-turn-helix transcriptional regulator</fullName>
    </submittedName>
</protein>
<dbReference type="EMBL" id="VFJE01000056">
    <property type="protein sequence ID" value="TPD65951.1"/>
    <property type="molecule type" value="Genomic_DNA"/>
</dbReference>
<proteinExistence type="predicted"/>
<evidence type="ECO:0000259" key="4">
    <source>
        <dbReference type="PROSITE" id="PS50987"/>
    </source>
</evidence>
<dbReference type="NCBIfam" id="NF033788">
    <property type="entry name" value="HTH_metalloreg"/>
    <property type="match status" value="1"/>
</dbReference>
<dbReference type="Gene3D" id="1.10.10.10">
    <property type="entry name" value="Winged helix-like DNA-binding domain superfamily/Winged helix DNA-binding domain"/>
    <property type="match status" value="1"/>
</dbReference>
<accession>A0A501Q1Z1</accession>
<dbReference type="InterPro" id="IPR011991">
    <property type="entry name" value="ArsR-like_HTH"/>
</dbReference>
<evidence type="ECO:0000313" key="5">
    <source>
        <dbReference type="EMBL" id="TPD65951.1"/>
    </source>
</evidence>
<evidence type="ECO:0000313" key="6">
    <source>
        <dbReference type="Proteomes" id="UP000319175"/>
    </source>
</evidence>
<dbReference type="InterPro" id="IPR036388">
    <property type="entry name" value="WH-like_DNA-bd_sf"/>
</dbReference>
<dbReference type="InterPro" id="IPR036390">
    <property type="entry name" value="WH_DNA-bd_sf"/>
</dbReference>
<evidence type="ECO:0000256" key="3">
    <source>
        <dbReference type="ARBA" id="ARBA00023163"/>
    </source>
</evidence>
<reference evidence="5 6" key="2">
    <citation type="submission" date="2019-06" db="EMBL/GenBank/DDBJ databases">
        <authorList>
            <person name="Seo Y."/>
        </authorList>
    </citation>
    <scope>NUCLEOTIDE SEQUENCE [LARGE SCALE GENOMIC DNA]</scope>
    <source>
        <strain evidence="5 6">MaA-Y11</strain>
    </source>
</reference>
<dbReference type="InterPro" id="IPR001845">
    <property type="entry name" value="HTH_ArsR_DNA-bd_dom"/>
</dbReference>
<dbReference type="OrthoDB" id="9800049at2"/>
<dbReference type="PANTHER" id="PTHR33154">
    <property type="entry name" value="TRANSCRIPTIONAL REGULATOR, ARSR FAMILY"/>
    <property type="match status" value="1"/>
</dbReference>
<dbReference type="InterPro" id="IPR051081">
    <property type="entry name" value="HTH_MetalResp_TranReg"/>
</dbReference>
<comment type="caution">
    <text evidence="5">The sequence shown here is derived from an EMBL/GenBank/DDBJ whole genome shotgun (WGS) entry which is preliminary data.</text>
</comment>
<dbReference type="AlphaFoldDB" id="A0A501Q1Z1"/>
<keyword evidence="2" id="KW-0238">DNA-binding</keyword>
<reference evidence="5 6" key="1">
    <citation type="submission" date="2019-06" db="EMBL/GenBank/DDBJ databases">
        <title>Flavobacterium sp. MaA-Y11 from geoumgang.</title>
        <authorList>
            <person name="Jeong S."/>
        </authorList>
    </citation>
    <scope>NUCLEOTIDE SEQUENCE [LARGE SCALE GENOMIC DNA]</scope>
    <source>
        <strain evidence="5 6">MaA-Y11</strain>
    </source>
</reference>
<dbReference type="GO" id="GO:0003677">
    <property type="term" value="F:DNA binding"/>
    <property type="evidence" value="ECO:0007669"/>
    <property type="project" value="UniProtKB-KW"/>
</dbReference>
<keyword evidence="6" id="KW-1185">Reference proteome</keyword>
<dbReference type="PANTHER" id="PTHR33154:SF15">
    <property type="entry name" value="REGULATORY PROTEIN ARSR"/>
    <property type="match status" value="1"/>
</dbReference>
<dbReference type="Pfam" id="PF01022">
    <property type="entry name" value="HTH_5"/>
    <property type="match status" value="1"/>
</dbReference>
<evidence type="ECO:0000256" key="1">
    <source>
        <dbReference type="ARBA" id="ARBA00023015"/>
    </source>
</evidence>
<dbReference type="PROSITE" id="PS50987">
    <property type="entry name" value="HTH_ARSR_2"/>
    <property type="match status" value="1"/>
</dbReference>
<dbReference type="SMART" id="SM00418">
    <property type="entry name" value="HTH_ARSR"/>
    <property type="match status" value="1"/>
</dbReference>
<dbReference type="PRINTS" id="PR00778">
    <property type="entry name" value="HTHARSR"/>
</dbReference>
<organism evidence="5 6">
    <name type="scientific">Flavobacterium microcysteis</name>
    <dbReference type="NCBI Taxonomy" id="2596891"/>
    <lineage>
        <taxon>Bacteria</taxon>
        <taxon>Pseudomonadati</taxon>
        <taxon>Bacteroidota</taxon>
        <taxon>Flavobacteriia</taxon>
        <taxon>Flavobacteriales</taxon>
        <taxon>Flavobacteriaceae</taxon>
        <taxon>Flavobacterium</taxon>
    </lineage>
</organism>
<evidence type="ECO:0000256" key="2">
    <source>
        <dbReference type="ARBA" id="ARBA00023125"/>
    </source>
</evidence>
<dbReference type="CDD" id="cd00090">
    <property type="entry name" value="HTH_ARSR"/>
    <property type="match status" value="1"/>
</dbReference>
<gene>
    <name evidence="5" type="ORF">FJA49_17385</name>
</gene>
<dbReference type="Proteomes" id="UP000319175">
    <property type="component" value="Unassembled WGS sequence"/>
</dbReference>
<dbReference type="RefSeq" id="WP_140002603.1">
    <property type="nucleotide sequence ID" value="NZ_VFJE01000056.1"/>
</dbReference>
<dbReference type="GO" id="GO:0003700">
    <property type="term" value="F:DNA-binding transcription factor activity"/>
    <property type="evidence" value="ECO:0007669"/>
    <property type="project" value="InterPro"/>
</dbReference>
<name>A0A501Q1Z1_9FLAO</name>